<evidence type="ECO:0000313" key="2">
    <source>
        <dbReference type="EMBL" id="MFC4602809.1"/>
    </source>
</evidence>
<keyword evidence="3" id="KW-1185">Reference proteome</keyword>
<dbReference type="PANTHER" id="PTHR39515">
    <property type="entry name" value="CONSERVED PROTEIN"/>
    <property type="match status" value="1"/>
</dbReference>
<proteinExistence type="predicted"/>
<dbReference type="EMBL" id="JBHSFO010000002">
    <property type="protein sequence ID" value="MFC4602809.1"/>
    <property type="molecule type" value="Genomic_DNA"/>
</dbReference>
<name>A0ABV9FNL3_9NOCA</name>
<feature type="domain" description="HTH marR-type" evidence="1">
    <location>
        <begin position="8"/>
        <end position="139"/>
    </location>
</feature>
<protein>
    <submittedName>
        <fullName evidence="2">MarR family winged helix-turn-helix transcriptional regulator</fullName>
    </submittedName>
</protein>
<dbReference type="Proteomes" id="UP001595914">
    <property type="component" value="Unassembled WGS sequence"/>
</dbReference>
<dbReference type="SMART" id="SM00347">
    <property type="entry name" value="HTH_MARR"/>
    <property type="match status" value="1"/>
</dbReference>
<dbReference type="Gene3D" id="1.10.10.10">
    <property type="entry name" value="Winged helix-like DNA-binding domain superfamily/Winged helix DNA-binding domain"/>
    <property type="match status" value="1"/>
</dbReference>
<gene>
    <name evidence="2" type="ORF">ACFO6S_03815</name>
</gene>
<dbReference type="InterPro" id="IPR036390">
    <property type="entry name" value="WH_DNA-bd_sf"/>
</dbReference>
<evidence type="ECO:0000259" key="1">
    <source>
        <dbReference type="PROSITE" id="PS50995"/>
    </source>
</evidence>
<organism evidence="2 3">
    <name type="scientific">Rhodococcus kronopolitis</name>
    <dbReference type="NCBI Taxonomy" id="1460226"/>
    <lineage>
        <taxon>Bacteria</taxon>
        <taxon>Bacillati</taxon>
        <taxon>Actinomycetota</taxon>
        <taxon>Actinomycetes</taxon>
        <taxon>Mycobacteriales</taxon>
        <taxon>Nocardiaceae</taxon>
        <taxon>Rhodococcus</taxon>
    </lineage>
</organism>
<dbReference type="RefSeq" id="WP_378414312.1">
    <property type="nucleotide sequence ID" value="NZ_JBHSFO010000002.1"/>
</dbReference>
<evidence type="ECO:0000313" key="3">
    <source>
        <dbReference type="Proteomes" id="UP001595914"/>
    </source>
</evidence>
<sequence length="162" mass="17494">MPVRTTTAEDLVEEVFLFGRVLRGVLLADDEAGLPPALLGVLNQLAGGGPRRQGDLAGSLCVSQSALSRQITELFDAGYVERRPDPADGRAYLVQVSESGRQLLAAVRADRAGRLKNLLDTWSQDEADAALASLRLLKNTFVNPTARHSVTESETQRGDLRP</sequence>
<comment type="caution">
    <text evidence="2">The sequence shown here is derived from an EMBL/GenBank/DDBJ whole genome shotgun (WGS) entry which is preliminary data.</text>
</comment>
<dbReference type="InterPro" id="IPR052526">
    <property type="entry name" value="HTH-type_Bedaq_tolerance"/>
</dbReference>
<dbReference type="PANTHER" id="PTHR39515:SF2">
    <property type="entry name" value="HTH-TYPE TRANSCRIPTIONAL REGULATOR RV0880"/>
    <property type="match status" value="1"/>
</dbReference>
<dbReference type="SUPFAM" id="SSF46785">
    <property type="entry name" value="Winged helix' DNA-binding domain"/>
    <property type="match status" value="1"/>
</dbReference>
<accession>A0ABV9FNL3</accession>
<dbReference type="Pfam" id="PF12802">
    <property type="entry name" value="MarR_2"/>
    <property type="match status" value="1"/>
</dbReference>
<reference evidence="3" key="1">
    <citation type="journal article" date="2019" name="Int. J. Syst. Evol. Microbiol.">
        <title>The Global Catalogue of Microorganisms (GCM) 10K type strain sequencing project: providing services to taxonomists for standard genome sequencing and annotation.</title>
        <authorList>
            <consortium name="The Broad Institute Genomics Platform"/>
            <consortium name="The Broad Institute Genome Sequencing Center for Infectious Disease"/>
            <person name="Wu L."/>
            <person name="Ma J."/>
        </authorList>
    </citation>
    <scope>NUCLEOTIDE SEQUENCE [LARGE SCALE GENOMIC DNA]</scope>
    <source>
        <strain evidence="3">CCUG 54520</strain>
    </source>
</reference>
<dbReference type="InterPro" id="IPR000835">
    <property type="entry name" value="HTH_MarR-typ"/>
</dbReference>
<dbReference type="InterPro" id="IPR036388">
    <property type="entry name" value="WH-like_DNA-bd_sf"/>
</dbReference>
<dbReference type="PROSITE" id="PS50995">
    <property type="entry name" value="HTH_MARR_2"/>
    <property type="match status" value="1"/>
</dbReference>
<dbReference type="PRINTS" id="PR00598">
    <property type="entry name" value="HTHMARR"/>
</dbReference>